<comment type="similarity">
    <text evidence="3 9">Belongs to the gamma-glutamyltransferase family.</text>
</comment>
<dbReference type="PRINTS" id="PR01210">
    <property type="entry name" value="GGTRANSPTASE"/>
</dbReference>
<feature type="signal peptide" evidence="10">
    <location>
        <begin position="1"/>
        <end position="22"/>
    </location>
</feature>
<keyword evidence="6 9" id="KW-0865">Zymogen</keyword>
<evidence type="ECO:0000256" key="9">
    <source>
        <dbReference type="RuleBase" id="RU368036"/>
    </source>
</evidence>
<evidence type="ECO:0000256" key="5">
    <source>
        <dbReference type="ARBA" id="ARBA00022801"/>
    </source>
</evidence>
<comment type="PTM">
    <text evidence="9">Cleaved by autocatalysis into a large and a small subunit.</text>
</comment>
<dbReference type="PANTHER" id="PTHR43199">
    <property type="entry name" value="GLUTATHIONE HYDROLASE"/>
    <property type="match status" value="1"/>
</dbReference>
<evidence type="ECO:0000256" key="10">
    <source>
        <dbReference type="SAM" id="SignalP"/>
    </source>
</evidence>
<dbReference type="PROSITE" id="PS51257">
    <property type="entry name" value="PROKAR_LIPOPROTEIN"/>
    <property type="match status" value="1"/>
</dbReference>
<evidence type="ECO:0000256" key="1">
    <source>
        <dbReference type="ARBA" id="ARBA00001049"/>
    </source>
</evidence>
<evidence type="ECO:0000313" key="11">
    <source>
        <dbReference type="EMBL" id="MFD0846826.1"/>
    </source>
</evidence>
<accession>A0ABW3BZK1</accession>
<dbReference type="InterPro" id="IPR029055">
    <property type="entry name" value="Ntn_hydrolases_N"/>
</dbReference>
<dbReference type="Pfam" id="PF01019">
    <property type="entry name" value="G_glu_transpept"/>
    <property type="match status" value="1"/>
</dbReference>
<evidence type="ECO:0000256" key="6">
    <source>
        <dbReference type="ARBA" id="ARBA00023145"/>
    </source>
</evidence>
<dbReference type="RefSeq" id="WP_381484745.1">
    <property type="nucleotide sequence ID" value="NZ_JBHTIK010000001.1"/>
</dbReference>
<dbReference type="EMBL" id="JBHTIK010000001">
    <property type="protein sequence ID" value="MFD0846826.1"/>
    <property type="molecule type" value="Genomic_DNA"/>
</dbReference>
<dbReference type="NCBIfam" id="TIGR00066">
    <property type="entry name" value="g_glut_trans"/>
    <property type="match status" value="1"/>
</dbReference>
<protein>
    <recommendedName>
        <fullName evidence="9">Glutathione hydrolase proenzyme</fullName>
        <ecNumber evidence="9">2.3.2.2</ecNumber>
        <ecNumber evidence="9">3.4.19.13</ecNumber>
    </recommendedName>
    <component>
        <recommendedName>
            <fullName evidence="9">Glutathione hydrolase large chain</fullName>
        </recommendedName>
    </component>
    <component>
        <recommendedName>
            <fullName evidence="9">Glutathione hydrolase small chain</fullName>
        </recommendedName>
    </component>
</protein>
<dbReference type="InterPro" id="IPR051792">
    <property type="entry name" value="GGT_bact"/>
</dbReference>
<dbReference type="SUPFAM" id="SSF56235">
    <property type="entry name" value="N-terminal nucleophile aminohydrolases (Ntn hydrolases)"/>
    <property type="match status" value="1"/>
</dbReference>
<keyword evidence="12" id="KW-1185">Reference proteome</keyword>
<dbReference type="EC" id="3.4.19.13" evidence="9"/>
<keyword evidence="10" id="KW-0732">Signal</keyword>
<dbReference type="EC" id="2.3.2.2" evidence="9"/>
<keyword evidence="7 9" id="KW-0012">Acyltransferase</keyword>
<evidence type="ECO:0000256" key="4">
    <source>
        <dbReference type="ARBA" id="ARBA00022679"/>
    </source>
</evidence>
<reference evidence="12" key="1">
    <citation type="journal article" date="2019" name="Int. J. Syst. Evol. Microbiol.">
        <title>The Global Catalogue of Microorganisms (GCM) 10K type strain sequencing project: providing services to taxonomists for standard genome sequencing and annotation.</title>
        <authorList>
            <consortium name="The Broad Institute Genomics Platform"/>
            <consortium name="The Broad Institute Genome Sequencing Center for Infectious Disease"/>
            <person name="Wu L."/>
            <person name="Ma J."/>
        </authorList>
    </citation>
    <scope>NUCLEOTIDE SEQUENCE [LARGE SCALE GENOMIC DNA]</scope>
    <source>
        <strain evidence="12">CCUG 52537</strain>
    </source>
</reference>
<comment type="subunit">
    <text evidence="9">This enzyme consists of two polypeptide chains, which are synthesized in precursor form from a single polypeptide.</text>
</comment>
<dbReference type="InterPro" id="IPR043137">
    <property type="entry name" value="GGT_ssub_C"/>
</dbReference>
<dbReference type="Gene3D" id="1.10.246.130">
    <property type="match status" value="1"/>
</dbReference>
<dbReference type="InterPro" id="IPR000101">
    <property type="entry name" value="GGT_peptidase"/>
</dbReference>
<comment type="catalytic activity">
    <reaction evidence="1 9">
        <text>an S-substituted glutathione + H2O = an S-substituted L-cysteinylglycine + L-glutamate</text>
        <dbReference type="Rhea" id="RHEA:59468"/>
        <dbReference type="ChEBI" id="CHEBI:15377"/>
        <dbReference type="ChEBI" id="CHEBI:29985"/>
        <dbReference type="ChEBI" id="CHEBI:90779"/>
        <dbReference type="ChEBI" id="CHEBI:143103"/>
        <dbReference type="EC" id="3.4.19.13"/>
    </reaction>
</comment>
<keyword evidence="5 9" id="KW-0378">Hydrolase</keyword>
<name>A0ABW3BZK1_SPHXN</name>
<proteinExistence type="inferred from homology"/>
<dbReference type="Gene3D" id="3.60.20.40">
    <property type="match status" value="1"/>
</dbReference>
<dbReference type="PANTHER" id="PTHR43199:SF1">
    <property type="entry name" value="GLUTATHIONE HYDROLASE PROENZYME"/>
    <property type="match status" value="1"/>
</dbReference>
<comment type="catalytic activity">
    <reaction evidence="8 9">
        <text>an N-terminal (5-L-glutamyl)-[peptide] + an alpha-amino acid = 5-L-glutamyl amino acid + an N-terminal L-alpha-aminoacyl-[peptide]</text>
        <dbReference type="Rhea" id="RHEA:23904"/>
        <dbReference type="Rhea" id="RHEA-COMP:9780"/>
        <dbReference type="Rhea" id="RHEA-COMP:9795"/>
        <dbReference type="ChEBI" id="CHEBI:77644"/>
        <dbReference type="ChEBI" id="CHEBI:78597"/>
        <dbReference type="ChEBI" id="CHEBI:78599"/>
        <dbReference type="ChEBI" id="CHEBI:78608"/>
        <dbReference type="EC" id="2.3.2.2"/>
    </reaction>
</comment>
<sequence length="579" mass="60430">MLKHTIARAATGALFLGLAACATQTPAPSAALPPPAFEDTPVYSSLVSAAHPLAANAGKEMLTAGGSAADAALATMLVLTVVEPQSSGIGGGGFLLYHDAESDKLYTIDGRETAPKAATPTMFLNADGTPMPFREAVPGGKSVGVPGNIRLMAMAHARFGRLPWAKLFEPAIRLARDGFEMSPRLHEMLAARPQHAGMTEWAKATFFRADDTPRLAGETIRNPMLARFFEKLAAEGPDAFYRGAEAARLVNTVASAPKNPQAMTVGDVAGYKAVWRDPVCGTYRTWRVCGMAPPSSGGTTVLAILKQLERFDLKALGPGSPESWHLIAESMRLAYADREAYLGDPDFVSVPTAGLVDPAYLSGRGALIDPAKAAAKVDAGTPPGAGAVARVPDGEVPSTSHFAAADRQGDVASYTSTIEGTWGSGLTVNGFFLNNELTDFSMLPEVDGKPAPNRVQPGKRPRSSMAPTIVYDAAGKPVLAIGAAGGSTIIAQVAKALVGVLDWEMDVEDAIALPQVYAPGDRFTIEDGSRLEEMVPALTAKGHAPTTAKLPLKANGVQRKARGWIGGADPRSEGAVAGL</sequence>
<organism evidence="11 12">
    <name type="scientific">Sphingosinicella xenopeptidilytica</name>
    <dbReference type="NCBI Taxonomy" id="364098"/>
    <lineage>
        <taxon>Bacteria</taxon>
        <taxon>Pseudomonadati</taxon>
        <taxon>Pseudomonadota</taxon>
        <taxon>Alphaproteobacteria</taxon>
        <taxon>Sphingomonadales</taxon>
        <taxon>Sphingosinicellaceae</taxon>
        <taxon>Sphingosinicella</taxon>
    </lineage>
</organism>
<evidence type="ECO:0000256" key="7">
    <source>
        <dbReference type="ARBA" id="ARBA00023315"/>
    </source>
</evidence>
<evidence type="ECO:0000256" key="3">
    <source>
        <dbReference type="ARBA" id="ARBA00009381"/>
    </source>
</evidence>
<dbReference type="InterPro" id="IPR043138">
    <property type="entry name" value="GGT_lsub"/>
</dbReference>
<comment type="catalytic activity">
    <reaction evidence="2 9">
        <text>glutathione + H2O = L-cysteinylglycine + L-glutamate</text>
        <dbReference type="Rhea" id="RHEA:28807"/>
        <dbReference type="ChEBI" id="CHEBI:15377"/>
        <dbReference type="ChEBI" id="CHEBI:29985"/>
        <dbReference type="ChEBI" id="CHEBI:57925"/>
        <dbReference type="ChEBI" id="CHEBI:61694"/>
        <dbReference type="EC" id="3.4.19.13"/>
    </reaction>
</comment>
<evidence type="ECO:0000256" key="2">
    <source>
        <dbReference type="ARBA" id="ARBA00001089"/>
    </source>
</evidence>
<keyword evidence="9" id="KW-0317">Glutathione biosynthesis</keyword>
<dbReference type="GO" id="GO:0103068">
    <property type="term" value="F:leukotriene C4 gamma-glutamyl transferase activity"/>
    <property type="evidence" value="ECO:0007669"/>
    <property type="project" value="UniProtKB-EC"/>
</dbReference>
<gene>
    <name evidence="11" type="primary">ggt</name>
    <name evidence="11" type="ORF">ACFQ00_00665</name>
</gene>
<comment type="pathway">
    <text evidence="9">Sulfur metabolism; glutathione metabolism.</text>
</comment>
<evidence type="ECO:0000256" key="8">
    <source>
        <dbReference type="ARBA" id="ARBA00047417"/>
    </source>
</evidence>
<keyword evidence="4 9" id="KW-0808">Transferase</keyword>
<dbReference type="Proteomes" id="UP001597124">
    <property type="component" value="Unassembled WGS sequence"/>
</dbReference>
<evidence type="ECO:0000313" key="12">
    <source>
        <dbReference type="Proteomes" id="UP001597124"/>
    </source>
</evidence>
<feature type="chain" id="PRO_5046793385" description="Glutathione hydrolase proenzyme" evidence="10">
    <location>
        <begin position="23"/>
        <end position="579"/>
    </location>
</feature>
<comment type="caution">
    <text evidence="11">The sequence shown here is derived from an EMBL/GenBank/DDBJ whole genome shotgun (WGS) entry which is preliminary data.</text>
</comment>